<protein>
    <submittedName>
        <fullName evidence="2">Uncharacterized protein</fullName>
    </submittedName>
</protein>
<gene>
    <name evidence="2" type="ORF">O181_014125</name>
</gene>
<evidence type="ECO:0000313" key="3">
    <source>
        <dbReference type="Proteomes" id="UP000765509"/>
    </source>
</evidence>
<organism evidence="2 3">
    <name type="scientific">Austropuccinia psidii MF-1</name>
    <dbReference type="NCBI Taxonomy" id="1389203"/>
    <lineage>
        <taxon>Eukaryota</taxon>
        <taxon>Fungi</taxon>
        <taxon>Dikarya</taxon>
        <taxon>Basidiomycota</taxon>
        <taxon>Pucciniomycotina</taxon>
        <taxon>Pucciniomycetes</taxon>
        <taxon>Pucciniales</taxon>
        <taxon>Sphaerophragmiaceae</taxon>
        <taxon>Austropuccinia</taxon>
    </lineage>
</organism>
<dbReference type="EMBL" id="AVOT02003728">
    <property type="protein sequence ID" value="MBW0474410.1"/>
    <property type="molecule type" value="Genomic_DNA"/>
</dbReference>
<reference evidence="2" key="1">
    <citation type="submission" date="2021-03" db="EMBL/GenBank/DDBJ databases">
        <title>Draft genome sequence of rust myrtle Austropuccinia psidii MF-1, a brazilian biotype.</title>
        <authorList>
            <person name="Quecine M.C."/>
            <person name="Pachon D.M.R."/>
            <person name="Bonatelli M.L."/>
            <person name="Correr F.H."/>
            <person name="Franceschini L.M."/>
            <person name="Leite T.F."/>
            <person name="Margarido G.R.A."/>
            <person name="Almeida C.A."/>
            <person name="Ferrarezi J.A."/>
            <person name="Labate C.A."/>
        </authorList>
    </citation>
    <scope>NUCLEOTIDE SEQUENCE</scope>
    <source>
        <strain evidence="2">MF-1</strain>
    </source>
</reference>
<proteinExistence type="predicted"/>
<name>A0A9Q3C0D3_9BASI</name>
<evidence type="ECO:0000256" key="1">
    <source>
        <dbReference type="SAM" id="MobiDB-lite"/>
    </source>
</evidence>
<sequence>MEPLGPQPNWAQGVSNSPHGLRTAAYSAWTIGPQRSQKAKKGHILIKTKFCTQDSEKAKLAINSISIKNQHSKGQGPKAMVRPEGGISKVNGDKTP</sequence>
<dbReference type="AlphaFoldDB" id="A0A9Q3C0D3"/>
<dbReference type="Proteomes" id="UP000765509">
    <property type="component" value="Unassembled WGS sequence"/>
</dbReference>
<feature type="region of interest" description="Disordered" evidence="1">
    <location>
        <begin position="68"/>
        <end position="96"/>
    </location>
</feature>
<keyword evidence="3" id="KW-1185">Reference proteome</keyword>
<accession>A0A9Q3C0D3</accession>
<evidence type="ECO:0000313" key="2">
    <source>
        <dbReference type="EMBL" id="MBW0474410.1"/>
    </source>
</evidence>
<comment type="caution">
    <text evidence="2">The sequence shown here is derived from an EMBL/GenBank/DDBJ whole genome shotgun (WGS) entry which is preliminary data.</text>
</comment>